<dbReference type="SUPFAM" id="SSF48208">
    <property type="entry name" value="Six-hairpin glycosidases"/>
    <property type="match status" value="1"/>
</dbReference>
<accession>A0ABV7YM09</accession>
<gene>
    <name evidence="1" type="ORF">ACFOUW_29595</name>
</gene>
<evidence type="ECO:0000313" key="2">
    <source>
        <dbReference type="Proteomes" id="UP001595699"/>
    </source>
</evidence>
<name>A0ABV7YM09_9ACTN</name>
<comment type="caution">
    <text evidence="1">The sequence shown here is derived from an EMBL/GenBank/DDBJ whole genome shotgun (WGS) entry which is preliminary data.</text>
</comment>
<proteinExistence type="predicted"/>
<reference evidence="2" key="1">
    <citation type="journal article" date="2019" name="Int. J. Syst. Evol. Microbiol.">
        <title>The Global Catalogue of Microorganisms (GCM) 10K type strain sequencing project: providing services to taxonomists for standard genome sequencing and annotation.</title>
        <authorList>
            <consortium name="The Broad Institute Genomics Platform"/>
            <consortium name="The Broad Institute Genome Sequencing Center for Infectious Disease"/>
            <person name="Wu L."/>
            <person name="Ma J."/>
        </authorList>
    </citation>
    <scope>NUCLEOTIDE SEQUENCE [LARGE SCALE GENOMIC DNA]</scope>
    <source>
        <strain evidence="2">CGMCC 4.7241</strain>
    </source>
</reference>
<dbReference type="RefSeq" id="WP_205119256.1">
    <property type="nucleotide sequence ID" value="NZ_JAFBCM010000001.1"/>
</dbReference>
<dbReference type="EMBL" id="JBHRZH010000036">
    <property type="protein sequence ID" value="MFC3765024.1"/>
    <property type="molecule type" value="Genomic_DNA"/>
</dbReference>
<dbReference type="Proteomes" id="UP001595699">
    <property type="component" value="Unassembled WGS sequence"/>
</dbReference>
<protein>
    <submittedName>
        <fullName evidence="1">Uncharacterized protein</fullName>
    </submittedName>
</protein>
<keyword evidence="2" id="KW-1185">Reference proteome</keyword>
<evidence type="ECO:0000313" key="1">
    <source>
        <dbReference type="EMBL" id="MFC3765024.1"/>
    </source>
</evidence>
<dbReference type="InterPro" id="IPR012341">
    <property type="entry name" value="6hp_glycosidase-like_sf"/>
</dbReference>
<dbReference type="Gene3D" id="1.50.10.10">
    <property type="match status" value="1"/>
</dbReference>
<organism evidence="1 2">
    <name type="scientific">Tenggerimyces flavus</name>
    <dbReference type="NCBI Taxonomy" id="1708749"/>
    <lineage>
        <taxon>Bacteria</taxon>
        <taxon>Bacillati</taxon>
        <taxon>Actinomycetota</taxon>
        <taxon>Actinomycetes</taxon>
        <taxon>Propionibacteriales</taxon>
        <taxon>Nocardioidaceae</taxon>
        <taxon>Tenggerimyces</taxon>
    </lineage>
</organism>
<sequence length="414" mass="45341">MVAFASSLEGLDEAFAWARDRALAWVQTGSPGVLPSYWAGMVDRPMFYSRDVAHQALGAHLLGLDEENFVMLRHFAASATAARKYYPLWAFLFDGTPAELDYRSDESFVRETPAAFEIAEKALSLYRWTGDVRYATDPAFASYFEHLFDFVALHDVQGLGLAGELQTADIFAGSPTYNEHAGLPDLQIAADGVASQWAAMRSLADVLGSARAAAEADRVLALFESRWWDAEAEHYIVGLTKDGGRARGFSSEASWFPMVKRMPLEPSRLASHVAQLMDFVRDTPPRFVESASYLPEVFLGAGFDAEGLHWLRYLADTRSDYPEISYVVVAGLVVGLTGLEPRDDGVVTRAHIPDDAWVSASDVPVRDAVVSIRHDGEVASTLTSSVPLRWEARFGNGSVQVVDVPAGTPVRLTA</sequence>
<dbReference type="InterPro" id="IPR008928">
    <property type="entry name" value="6-hairpin_glycosidase_sf"/>
</dbReference>